<evidence type="ECO:0000256" key="2">
    <source>
        <dbReference type="SAM" id="Phobius"/>
    </source>
</evidence>
<feature type="chain" id="PRO_5035153745" evidence="3">
    <location>
        <begin position="27"/>
        <end position="451"/>
    </location>
</feature>
<feature type="compositionally biased region" description="Basic and acidic residues" evidence="1">
    <location>
        <begin position="438"/>
        <end position="451"/>
    </location>
</feature>
<feature type="region of interest" description="Disordered" evidence="1">
    <location>
        <begin position="209"/>
        <end position="248"/>
    </location>
</feature>
<accession>A0A8J4V1C7</accession>
<feature type="region of interest" description="Disordered" evidence="1">
    <location>
        <begin position="399"/>
        <end position="451"/>
    </location>
</feature>
<feature type="domain" description="Neural chondroitin sulphate proteoglycan cytoplasmic" evidence="4">
    <location>
        <begin position="347"/>
        <end position="440"/>
    </location>
</feature>
<name>A0A8J4V1C7_CLAMG</name>
<feature type="signal peptide" evidence="3">
    <location>
        <begin position="1"/>
        <end position="26"/>
    </location>
</feature>
<feature type="compositionally biased region" description="Basic and acidic residues" evidence="1">
    <location>
        <begin position="407"/>
        <end position="420"/>
    </location>
</feature>
<feature type="transmembrane region" description="Helical" evidence="2">
    <location>
        <begin position="319"/>
        <end position="343"/>
    </location>
</feature>
<evidence type="ECO:0000313" key="6">
    <source>
        <dbReference type="Proteomes" id="UP000727407"/>
    </source>
</evidence>
<sequence>MMSCRSFTVLLSSLLLFHLLPLHTHGSLLASNDTLFNSSHAASNMMAVKPATPVSSSHMHAHRRRAAEEPGSSGLDEHQPHFISADSADPEHRVDLAVGGMGAGLPTLFNREAQLDFTEENAEDAVPRWHSEVLRPDGSVLDLGSRPPSHERSLFLSESDDSSPIIKVSFSKPDQSQQLEIPPLEAQGGDPTSWTLLDYYDYLSPEYSTTDSYSDDGQVTPSDMEDENVPRVKKAGPDEGTSNLAGTPGAMDRAENGRCLLGFVHKNGTCQSPCDIYTSYCFNGGQCYVLEGTGAFCRCNVQDYVWNRGARCEAVVTEFQVMCAVVSAVSLTLLVLFMLIVFFSKRLHLLKIENRQLRKRSRSRPQSEQHNDNFSLSTVAEGSQTNKDFSKHTWECKPCEESCSENDVAKPEEPVKTPVKEEDESLNIQNSLTSKVENNIDLRLSADEPEE</sequence>
<keyword evidence="2" id="KW-0472">Membrane</keyword>
<gene>
    <name evidence="5" type="primary">cspg5b</name>
    <name evidence="5" type="ORF">DAT39_002277</name>
</gene>
<feature type="region of interest" description="Disordered" evidence="1">
    <location>
        <begin position="51"/>
        <end position="76"/>
    </location>
</feature>
<proteinExistence type="predicted"/>
<dbReference type="Proteomes" id="UP000727407">
    <property type="component" value="Unassembled WGS sequence"/>
</dbReference>
<keyword evidence="3" id="KW-0732">Signal</keyword>
<keyword evidence="6" id="KW-1185">Reference proteome</keyword>
<protein>
    <submittedName>
        <fullName evidence="5">Chondroitin sulfate proteoglycan 5-like isoform X1</fullName>
    </submittedName>
</protein>
<keyword evidence="2" id="KW-0812">Transmembrane</keyword>
<feature type="non-terminal residue" evidence="5">
    <location>
        <position position="451"/>
    </location>
</feature>
<feature type="compositionally biased region" description="Polar residues" evidence="1">
    <location>
        <begin position="209"/>
        <end position="221"/>
    </location>
</feature>
<dbReference type="PANTHER" id="PTHR15381">
    <property type="entry name" value="CHONDROITIN SULFATE PROTEOGLYCAN 5 -RELATED"/>
    <property type="match status" value="1"/>
</dbReference>
<comment type="caution">
    <text evidence="5">The sequence shown here is derived from an EMBL/GenBank/DDBJ whole genome shotgun (WGS) entry which is preliminary data.</text>
</comment>
<dbReference type="PANTHER" id="PTHR15381:SF1">
    <property type="entry name" value="CHONDROITIN SULFATE PROTEOGLYCAN 5"/>
    <property type="match status" value="1"/>
</dbReference>
<dbReference type="GO" id="GO:0048858">
    <property type="term" value="P:cell projection morphogenesis"/>
    <property type="evidence" value="ECO:0007669"/>
    <property type="project" value="TreeGrafter"/>
</dbReference>
<dbReference type="AlphaFoldDB" id="A0A8J4V1C7"/>
<keyword evidence="2" id="KW-1133">Transmembrane helix</keyword>
<dbReference type="InterPro" id="IPR009505">
    <property type="entry name" value="Neural_ProG_Cyt"/>
</dbReference>
<organism evidence="5 6">
    <name type="scientific">Clarias magur</name>
    <name type="common">Asian catfish</name>
    <name type="synonym">Macropteronotus magur</name>
    <dbReference type="NCBI Taxonomy" id="1594786"/>
    <lineage>
        <taxon>Eukaryota</taxon>
        <taxon>Metazoa</taxon>
        <taxon>Chordata</taxon>
        <taxon>Craniata</taxon>
        <taxon>Vertebrata</taxon>
        <taxon>Euteleostomi</taxon>
        <taxon>Actinopterygii</taxon>
        <taxon>Neopterygii</taxon>
        <taxon>Teleostei</taxon>
        <taxon>Ostariophysi</taxon>
        <taxon>Siluriformes</taxon>
        <taxon>Clariidae</taxon>
        <taxon>Clarias</taxon>
    </lineage>
</organism>
<evidence type="ECO:0000256" key="1">
    <source>
        <dbReference type="SAM" id="MobiDB-lite"/>
    </source>
</evidence>
<evidence type="ECO:0000313" key="5">
    <source>
        <dbReference type="EMBL" id="KAF5908105.1"/>
    </source>
</evidence>
<dbReference type="EMBL" id="QNUK01000016">
    <property type="protein sequence ID" value="KAF5908105.1"/>
    <property type="molecule type" value="Genomic_DNA"/>
</dbReference>
<feature type="region of interest" description="Disordered" evidence="1">
    <location>
        <begin position="137"/>
        <end position="158"/>
    </location>
</feature>
<reference evidence="5" key="1">
    <citation type="submission" date="2020-07" db="EMBL/GenBank/DDBJ databases">
        <title>Clarias magur genome sequencing, assembly and annotation.</title>
        <authorList>
            <person name="Kushwaha B."/>
            <person name="Kumar R."/>
            <person name="Das P."/>
            <person name="Joshi C.G."/>
            <person name="Kumar D."/>
            <person name="Nagpure N.S."/>
            <person name="Pandey M."/>
            <person name="Agarwal S."/>
            <person name="Srivastava S."/>
            <person name="Singh M."/>
            <person name="Sahoo L."/>
            <person name="Jayasankar P."/>
            <person name="Meher P.K."/>
            <person name="Koringa P.G."/>
            <person name="Iquebal M.A."/>
            <person name="Das S.P."/>
            <person name="Bit A."/>
            <person name="Patnaik S."/>
            <person name="Patel N."/>
            <person name="Shah T.M."/>
            <person name="Hinsu A."/>
            <person name="Jena J.K."/>
        </authorList>
    </citation>
    <scope>NUCLEOTIDE SEQUENCE</scope>
    <source>
        <strain evidence="5">CIFAMagur01</strain>
        <tissue evidence="5">Testis</tissue>
    </source>
</reference>
<evidence type="ECO:0000259" key="4">
    <source>
        <dbReference type="Pfam" id="PF06567"/>
    </source>
</evidence>
<dbReference type="GO" id="GO:0045202">
    <property type="term" value="C:synapse"/>
    <property type="evidence" value="ECO:0007669"/>
    <property type="project" value="TreeGrafter"/>
</dbReference>
<evidence type="ECO:0000256" key="3">
    <source>
        <dbReference type="SAM" id="SignalP"/>
    </source>
</evidence>
<dbReference type="OrthoDB" id="9935774at2759"/>
<feature type="compositionally biased region" description="Polar residues" evidence="1">
    <location>
        <begin position="426"/>
        <end position="437"/>
    </location>
</feature>
<dbReference type="Pfam" id="PF06567">
    <property type="entry name" value="Neural_ProG_Cyt"/>
    <property type="match status" value="1"/>
</dbReference>